<evidence type="ECO:0000313" key="7">
    <source>
        <dbReference type="Proteomes" id="UP000518315"/>
    </source>
</evidence>
<accession>A0A3R9AF72</accession>
<dbReference type="InterPro" id="IPR050356">
    <property type="entry name" value="SulA_CellDiv_inhibitor"/>
</dbReference>
<dbReference type="SUPFAM" id="SSF56672">
    <property type="entry name" value="DNA/RNA polymerases"/>
    <property type="match status" value="1"/>
</dbReference>
<proteinExistence type="inferred from homology"/>
<comment type="similarity">
    <text evidence="1">Belongs to the DNA polymerase type-Y family.</text>
</comment>
<dbReference type="Proteomes" id="UP000518315">
    <property type="component" value="Unassembled WGS sequence"/>
</dbReference>
<keyword evidence="7" id="KW-1185">Reference proteome</keyword>
<dbReference type="EMBL" id="RJJT01000010">
    <property type="protein sequence ID" value="RSB78259.1"/>
    <property type="molecule type" value="Genomic_DNA"/>
</dbReference>
<dbReference type="Gene3D" id="3.30.70.270">
    <property type="match status" value="1"/>
</dbReference>
<dbReference type="Gene3D" id="3.40.1170.60">
    <property type="match status" value="1"/>
</dbReference>
<name>A0A3R9AF72_9HYPH</name>
<dbReference type="Pfam" id="PF00817">
    <property type="entry name" value="IMS"/>
    <property type="match status" value="1"/>
</dbReference>
<dbReference type="PANTHER" id="PTHR35369:SF2">
    <property type="entry name" value="BLR3025 PROTEIN"/>
    <property type="match status" value="1"/>
</dbReference>
<dbReference type="PANTHER" id="PTHR35369">
    <property type="entry name" value="BLR3025 PROTEIN-RELATED"/>
    <property type="match status" value="1"/>
</dbReference>
<dbReference type="CDD" id="cd03468">
    <property type="entry name" value="PolY_like"/>
    <property type="match status" value="1"/>
</dbReference>
<dbReference type="EMBL" id="JACHXH010000009">
    <property type="protein sequence ID" value="MBB3135086.1"/>
    <property type="molecule type" value="Genomic_DNA"/>
</dbReference>
<evidence type="ECO:0000313" key="4">
    <source>
        <dbReference type="EMBL" id="MBB3135086.1"/>
    </source>
</evidence>
<evidence type="ECO:0000256" key="1">
    <source>
        <dbReference type="ARBA" id="ARBA00010945"/>
    </source>
</evidence>
<evidence type="ECO:0000259" key="3">
    <source>
        <dbReference type="Pfam" id="PF00817"/>
    </source>
</evidence>
<keyword evidence="2" id="KW-0227">DNA damage</keyword>
<reference evidence="5 6" key="1">
    <citation type="submission" date="2018-11" db="EMBL/GenBank/DDBJ databases">
        <authorList>
            <person name="Huo Y."/>
        </authorList>
    </citation>
    <scope>NUCLEOTIDE SEQUENCE [LARGE SCALE GENOMIC DNA]</scope>
    <source>
        <strain evidence="5 6">DSM 30132</strain>
    </source>
</reference>
<dbReference type="AlphaFoldDB" id="A0A3R9AF72"/>
<dbReference type="GO" id="GO:0006281">
    <property type="term" value="P:DNA repair"/>
    <property type="evidence" value="ECO:0007669"/>
    <property type="project" value="InterPro"/>
</dbReference>
<dbReference type="InterPro" id="IPR043502">
    <property type="entry name" value="DNA/RNA_pol_sf"/>
</dbReference>
<evidence type="ECO:0000256" key="2">
    <source>
        <dbReference type="ARBA" id="ARBA00022763"/>
    </source>
</evidence>
<dbReference type="InterPro" id="IPR001126">
    <property type="entry name" value="UmuC"/>
</dbReference>
<gene>
    <name evidence="5" type="ORF">EFD55_15405</name>
    <name evidence="4" type="ORF">FHS26_002827</name>
</gene>
<dbReference type="OrthoDB" id="9788640at2"/>
<comment type="caution">
    <text evidence="5">The sequence shown here is derived from an EMBL/GenBank/DDBJ whole genome shotgun (WGS) entry which is preliminary data.</text>
</comment>
<feature type="domain" description="UmuC" evidence="3">
    <location>
        <begin position="54"/>
        <end position="173"/>
    </location>
</feature>
<organism evidence="5 6">
    <name type="scientific">Rhizobium pisi</name>
    <dbReference type="NCBI Taxonomy" id="574561"/>
    <lineage>
        <taxon>Bacteria</taxon>
        <taxon>Pseudomonadati</taxon>
        <taxon>Pseudomonadota</taxon>
        <taxon>Alphaproteobacteria</taxon>
        <taxon>Hyphomicrobiales</taxon>
        <taxon>Rhizobiaceae</taxon>
        <taxon>Rhizobium/Agrobacterium group</taxon>
        <taxon>Rhizobium</taxon>
    </lineage>
</organism>
<dbReference type="InterPro" id="IPR043128">
    <property type="entry name" value="Rev_trsase/Diguanyl_cyclase"/>
</dbReference>
<dbReference type="Proteomes" id="UP000277279">
    <property type="component" value="Unassembled WGS sequence"/>
</dbReference>
<protein>
    <submittedName>
        <fullName evidence="5">DNA polymerase Y family protein</fullName>
    </submittedName>
    <submittedName>
        <fullName evidence="4">Protein ImuB</fullName>
    </submittedName>
</protein>
<evidence type="ECO:0000313" key="5">
    <source>
        <dbReference type="EMBL" id="RSB78259.1"/>
    </source>
</evidence>
<reference evidence="4 7" key="2">
    <citation type="submission" date="2020-08" db="EMBL/GenBank/DDBJ databases">
        <title>Genomic Encyclopedia of Type Strains, Phase III (KMG-III): the genomes of soil and plant-associated and newly described type strains.</title>
        <authorList>
            <person name="Whitman W."/>
        </authorList>
    </citation>
    <scope>NUCLEOTIDE SEQUENCE [LARGE SCALE GENOMIC DNA]</scope>
    <source>
        <strain evidence="4 7">CECT 4113</strain>
    </source>
</reference>
<evidence type="ECO:0000313" key="6">
    <source>
        <dbReference type="Proteomes" id="UP000277279"/>
    </source>
</evidence>
<sequence length="536" mass="60332">MNANFSPSPNQTSFALQANSQRILALSFPHLQTDRIARRRWGLSWRSKGRPEAPPIVCSGKLNNAMRLTALDELAERLGLKKEQGVAEARAMYPTLEIVEEDPAADRRLLEAIADWCDRYTPLVAFDGKDGLFLDITGCAHLFGGEKALLKDVLSRLFHMGIDARGAVSSSPGHSWAVSRFGQSGVIEDEAAEHVLVSLPVAALRLEGQTVDALKKLGLKYVGDVIDAPRAPLTRRFGPELLLRLDQALGREEEPVSPRRPVASLSAENRLIEPIGTEEQILALTRQVAMSLQPSLEARGAGGRVFELVLFRVDGRVFRISVGASQPLREPKLIAGLFSERLQAVYDDLDAGYGFEILRLNVLRHDPFNEAQGDFEGGRQGEISLSVFVDRVSARLGADCLQSFQLRESHVPERAVITVPVMENLPRRKAEQDIDLPFREERPLRLFATPEPVEIMLAEVPDGPPQIFRWRRLQHQVARSEGPERIAMEWWIDGDDAEARDYFRIEDEIGHRFWIYRRGFYGQEFYPRWFMHGVFA</sequence>